<evidence type="ECO:0000313" key="1">
    <source>
        <dbReference type="EMBL" id="KTD39100.1"/>
    </source>
</evidence>
<gene>
    <name evidence="1" type="ORF">Lnau_0299</name>
</gene>
<comment type="caution">
    <text evidence="1">The sequence shown here is derived from an EMBL/GenBank/DDBJ whole genome shotgun (WGS) entry which is preliminary data.</text>
</comment>
<dbReference type="EMBL" id="LNYO01000003">
    <property type="protein sequence ID" value="KTD39100.1"/>
    <property type="molecule type" value="Genomic_DNA"/>
</dbReference>
<accession>A0A0W0X3E2</accession>
<name>A0A0W0X3E2_9GAMM</name>
<keyword evidence="2" id="KW-1185">Reference proteome</keyword>
<dbReference type="InterPro" id="IPR007411">
    <property type="entry name" value="EpmC"/>
</dbReference>
<protein>
    <submittedName>
        <fullName evidence="1">Transporting ATPase</fullName>
    </submittedName>
</protein>
<proteinExistence type="predicted"/>
<dbReference type="AlphaFoldDB" id="A0A0W0X3E2"/>
<dbReference type="OrthoDB" id="5298591at2"/>
<dbReference type="RefSeq" id="WP_058503384.1">
    <property type="nucleotide sequence ID" value="NZ_CAAAIF010000019.1"/>
</dbReference>
<dbReference type="PATRIC" id="fig|45070.6.peg.310"/>
<sequence length="178" mass="20782">MHHYHDLITIFNNCFTEKYNTKLVKGDDEPLYLPADENRPYHAIFFAHGFFSSALHECSHWLIAGKERRKLVDFGYWYEPDGRNPEQQKHFEIVEVKPQALEWILATAAGHSFRVSIDNLNGIESDSSAFKDAIYQQVLTYCEKGLPKRAKLFRDSLAQFYKTNLDLKAENFSREALF</sequence>
<organism evidence="1 2">
    <name type="scientific">Legionella nautarum</name>
    <dbReference type="NCBI Taxonomy" id="45070"/>
    <lineage>
        <taxon>Bacteria</taxon>
        <taxon>Pseudomonadati</taxon>
        <taxon>Pseudomonadota</taxon>
        <taxon>Gammaproteobacteria</taxon>
        <taxon>Legionellales</taxon>
        <taxon>Legionellaceae</taxon>
        <taxon>Legionella</taxon>
    </lineage>
</organism>
<reference evidence="1 2" key="1">
    <citation type="submission" date="2015-11" db="EMBL/GenBank/DDBJ databases">
        <title>Genomic analysis of 38 Legionella species identifies large and diverse effector repertoires.</title>
        <authorList>
            <person name="Burstein D."/>
            <person name="Amaro F."/>
            <person name="Zusman T."/>
            <person name="Lifshitz Z."/>
            <person name="Cohen O."/>
            <person name="Gilbert J.A."/>
            <person name="Pupko T."/>
            <person name="Shuman H.A."/>
            <person name="Segal G."/>
        </authorList>
    </citation>
    <scope>NUCLEOTIDE SEQUENCE [LARGE SCALE GENOMIC DNA]</scope>
    <source>
        <strain evidence="1 2">ATCC 49506</strain>
    </source>
</reference>
<dbReference type="Proteomes" id="UP000054725">
    <property type="component" value="Unassembled WGS sequence"/>
</dbReference>
<dbReference type="STRING" id="45070.Lnau_0299"/>
<dbReference type="Pfam" id="PF04315">
    <property type="entry name" value="EpmC"/>
    <property type="match status" value="1"/>
</dbReference>
<evidence type="ECO:0000313" key="2">
    <source>
        <dbReference type="Proteomes" id="UP000054725"/>
    </source>
</evidence>